<name>A0A9X0CQ57_9CNID</name>
<dbReference type="GO" id="GO:0022857">
    <property type="term" value="F:transmembrane transporter activity"/>
    <property type="evidence" value="ECO:0007669"/>
    <property type="project" value="InterPro"/>
</dbReference>
<comment type="subcellular location">
    <subcellularLocation>
        <location evidence="1">Membrane</location>
        <topology evidence="1">Multi-pass membrane protein</topology>
    </subcellularLocation>
</comment>
<dbReference type="PANTHER" id="PTHR16172">
    <property type="entry name" value="MAJOR FACILITATOR SUPERFAMILY DOMAIN-CONTAINING PROTEIN 6-LIKE"/>
    <property type="match status" value="1"/>
</dbReference>
<evidence type="ECO:0000256" key="2">
    <source>
        <dbReference type="ARBA" id="ARBA00005241"/>
    </source>
</evidence>
<dbReference type="PANTHER" id="PTHR16172:SF2">
    <property type="entry name" value="MAJOR FACILITATOR SUPERFAMILY DOMAIN-CONTAINING PROTEIN 6"/>
    <property type="match status" value="1"/>
</dbReference>
<dbReference type="PROSITE" id="PS50850">
    <property type="entry name" value="MFS"/>
    <property type="match status" value="1"/>
</dbReference>
<feature type="transmembrane region" description="Helical" evidence="6">
    <location>
        <begin position="68"/>
        <end position="94"/>
    </location>
</feature>
<keyword evidence="3 6" id="KW-0812">Transmembrane</keyword>
<gene>
    <name evidence="8" type="ORF">OS493_026452</name>
</gene>
<dbReference type="EMBL" id="MU826848">
    <property type="protein sequence ID" value="KAJ7371351.1"/>
    <property type="molecule type" value="Genomic_DNA"/>
</dbReference>
<feature type="transmembrane region" description="Helical" evidence="6">
    <location>
        <begin position="100"/>
        <end position="125"/>
    </location>
</feature>
<keyword evidence="9" id="KW-1185">Reference proteome</keyword>
<dbReference type="InterPro" id="IPR051717">
    <property type="entry name" value="MFS_MFSD6"/>
</dbReference>
<evidence type="ECO:0000256" key="3">
    <source>
        <dbReference type="ARBA" id="ARBA00022692"/>
    </source>
</evidence>
<organism evidence="8 9">
    <name type="scientific">Desmophyllum pertusum</name>
    <dbReference type="NCBI Taxonomy" id="174260"/>
    <lineage>
        <taxon>Eukaryota</taxon>
        <taxon>Metazoa</taxon>
        <taxon>Cnidaria</taxon>
        <taxon>Anthozoa</taxon>
        <taxon>Hexacorallia</taxon>
        <taxon>Scleractinia</taxon>
        <taxon>Caryophylliina</taxon>
        <taxon>Caryophylliidae</taxon>
        <taxon>Desmophyllum</taxon>
    </lineage>
</organism>
<feature type="domain" description="Major facilitator superfamily (MFS) profile" evidence="7">
    <location>
        <begin position="34"/>
        <end position="205"/>
    </location>
</feature>
<dbReference type="SUPFAM" id="SSF103473">
    <property type="entry name" value="MFS general substrate transporter"/>
    <property type="match status" value="1"/>
</dbReference>
<evidence type="ECO:0000259" key="7">
    <source>
        <dbReference type="PROSITE" id="PS50850"/>
    </source>
</evidence>
<dbReference type="InterPro" id="IPR020846">
    <property type="entry name" value="MFS_dom"/>
</dbReference>
<dbReference type="OrthoDB" id="5989317at2759"/>
<evidence type="ECO:0000313" key="8">
    <source>
        <dbReference type="EMBL" id="KAJ7371351.1"/>
    </source>
</evidence>
<evidence type="ECO:0000256" key="4">
    <source>
        <dbReference type="ARBA" id="ARBA00022989"/>
    </source>
</evidence>
<feature type="transmembrane region" description="Helical" evidence="6">
    <location>
        <begin position="180"/>
        <end position="204"/>
    </location>
</feature>
<feature type="transmembrane region" description="Helical" evidence="6">
    <location>
        <begin position="137"/>
        <end position="160"/>
    </location>
</feature>
<keyword evidence="4 6" id="KW-1133">Transmembrane helix</keyword>
<dbReference type="GO" id="GO:0016020">
    <property type="term" value="C:membrane"/>
    <property type="evidence" value="ECO:0007669"/>
    <property type="project" value="UniProtKB-SubCell"/>
</dbReference>
<accession>A0A9X0CQ57</accession>
<sequence>MGMALLIGALFDFDEKESHETNILQGLAVLFDCRYMYFIFTILFCGSALGFIETFLFWHLQDLGGTQFLFSTITAIHCISEVVVYCFSGMFIKWLGHHQVLYVGLSCYIIRFFGYAFITNSWVVLPFEILHGLSTAAVWSAAVVFVGLIPGAPATMQGILGGVHWGLGNGGGGVVGGLLITYAGATTSFLIFGVVSLVDLGVFIF</sequence>
<evidence type="ECO:0000256" key="1">
    <source>
        <dbReference type="ARBA" id="ARBA00004141"/>
    </source>
</evidence>
<dbReference type="InterPro" id="IPR024989">
    <property type="entry name" value="MFS_assoc_dom"/>
</dbReference>
<comment type="similarity">
    <text evidence="2">Belongs to the major facilitator superfamily. MFSD6 family.</text>
</comment>
<dbReference type="Pfam" id="PF12832">
    <property type="entry name" value="MFS_1_like"/>
    <property type="match status" value="1"/>
</dbReference>
<evidence type="ECO:0000256" key="5">
    <source>
        <dbReference type="ARBA" id="ARBA00023136"/>
    </source>
</evidence>
<dbReference type="Proteomes" id="UP001163046">
    <property type="component" value="Unassembled WGS sequence"/>
</dbReference>
<dbReference type="InterPro" id="IPR036259">
    <property type="entry name" value="MFS_trans_sf"/>
</dbReference>
<reference evidence="8" key="1">
    <citation type="submission" date="2023-01" db="EMBL/GenBank/DDBJ databases">
        <title>Genome assembly of the deep-sea coral Lophelia pertusa.</title>
        <authorList>
            <person name="Herrera S."/>
            <person name="Cordes E."/>
        </authorList>
    </citation>
    <scope>NUCLEOTIDE SEQUENCE</scope>
    <source>
        <strain evidence="8">USNM1676648</strain>
        <tissue evidence="8">Polyp</tissue>
    </source>
</reference>
<protein>
    <recommendedName>
        <fullName evidence="7">Major facilitator superfamily (MFS) profile domain-containing protein</fullName>
    </recommendedName>
</protein>
<dbReference type="AlphaFoldDB" id="A0A9X0CQ57"/>
<evidence type="ECO:0000313" key="9">
    <source>
        <dbReference type="Proteomes" id="UP001163046"/>
    </source>
</evidence>
<proteinExistence type="inferred from homology"/>
<dbReference type="Gene3D" id="1.20.1250.20">
    <property type="entry name" value="MFS general substrate transporter like domains"/>
    <property type="match status" value="1"/>
</dbReference>
<evidence type="ECO:0000256" key="6">
    <source>
        <dbReference type="SAM" id="Phobius"/>
    </source>
</evidence>
<comment type="caution">
    <text evidence="8">The sequence shown here is derived from an EMBL/GenBank/DDBJ whole genome shotgun (WGS) entry which is preliminary data.</text>
</comment>
<keyword evidence="5 6" id="KW-0472">Membrane</keyword>
<feature type="transmembrane region" description="Helical" evidence="6">
    <location>
        <begin position="35"/>
        <end position="56"/>
    </location>
</feature>